<proteinExistence type="predicted"/>
<feature type="transmembrane region" description="Helical" evidence="1">
    <location>
        <begin position="177"/>
        <end position="196"/>
    </location>
</feature>
<comment type="caution">
    <text evidence="2">The sequence shown here is derived from an EMBL/GenBank/DDBJ whole genome shotgun (WGS) entry which is preliminary data.</text>
</comment>
<accession>A0ABV8WE47</accession>
<feature type="transmembrane region" description="Helical" evidence="1">
    <location>
        <begin position="271"/>
        <end position="288"/>
    </location>
</feature>
<dbReference type="Proteomes" id="UP001595719">
    <property type="component" value="Unassembled WGS sequence"/>
</dbReference>
<dbReference type="RefSeq" id="WP_218651382.1">
    <property type="nucleotide sequence ID" value="NZ_JBHSCO010000007.1"/>
</dbReference>
<keyword evidence="1" id="KW-0472">Membrane</keyword>
<gene>
    <name evidence="2" type="ORF">ACFOY0_22280</name>
</gene>
<reference evidence="3" key="1">
    <citation type="journal article" date="2019" name="Int. J. Syst. Evol. Microbiol.">
        <title>The Global Catalogue of Microorganisms (GCM) 10K type strain sequencing project: providing services to taxonomists for standard genome sequencing and annotation.</title>
        <authorList>
            <consortium name="The Broad Institute Genomics Platform"/>
            <consortium name="The Broad Institute Genome Sequencing Center for Infectious Disease"/>
            <person name="Wu L."/>
            <person name="Ma J."/>
        </authorList>
    </citation>
    <scope>NUCLEOTIDE SEQUENCE [LARGE SCALE GENOMIC DNA]</scope>
    <source>
        <strain evidence="3">CGMCC 1.15345</strain>
    </source>
</reference>
<keyword evidence="3" id="KW-1185">Reference proteome</keyword>
<dbReference type="EMBL" id="JBHSCO010000007">
    <property type="protein sequence ID" value="MFC4393738.1"/>
    <property type="molecule type" value="Genomic_DNA"/>
</dbReference>
<name>A0ABV8WE47_9FLAO</name>
<evidence type="ECO:0000313" key="2">
    <source>
        <dbReference type="EMBL" id="MFC4393738.1"/>
    </source>
</evidence>
<protein>
    <submittedName>
        <fullName evidence="2">EpsG family protein</fullName>
    </submittedName>
</protein>
<feature type="transmembrane region" description="Helical" evidence="1">
    <location>
        <begin position="147"/>
        <end position="165"/>
    </location>
</feature>
<feature type="transmembrane region" description="Helical" evidence="1">
    <location>
        <begin position="216"/>
        <end position="238"/>
    </location>
</feature>
<dbReference type="InterPro" id="IPR049458">
    <property type="entry name" value="EpsG-like"/>
</dbReference>
<feature type="transmembrane region" description="Helical" evidence="1">
    <location>
        <begin position="12"/>
        <end position="32"/>
    </location>
</feature>
<feature type="transmembrane region" description="Helical" evidence="1">
    <location>
        <begin position="245"/>
        <end position="265"/>
    </location>
</feature>
<evidence type="ECO:0000313" key="3">
    <source>
        <dbReference type="Proteomes" id="UP001595719"/>
    </source>
</evidence>
<keyword evidence="1" id="KW-1133">Transmembrane helix</keyword>
<feature type="transmembrane region" description="Helical" evidence="1">
    <location>
        <begin position="72"/>
        <end position="94"/>
    </location>
</feature>
<dbReference type="Pfam" id="PF14897">
    <property type="entry name" value="EpsG"/>
    <property type="match status" value="1"/>
</dbReference>
<feature type="transmembrane region" description="Helical" evidence="1">
    <location>
        <begin position="295"/>
        <end position="317"/>
    </location>
</feature>
<evidence type="ECO:0000256" key="1">
    <source>
        <dbReference type="SAM" id="Phobius"/>
    </source>
</evidence>
<sequence length="318" mass="37504">MIKSLRFFSLELPYLFRLFIFMPILYFINFPFEYNADYGNYFPDYTYGYFAYEPLYEWYSYFCREILDFDFFLFWFSISILELIFFALIYKTIMQVVLALPSIIGMSQFFYGTQVRYALVSLVIVYSAVSISKPILKFLTTVVASSFHYGGVLIGFISLIAGKVADSFFVLNRLRPFLTLILLLFFAYFAFQQFDYLVSLTRFNYYVDSGEYVERISLVSLLYVIFSLILLILIFTYSKENRNRLIKIGMVTLLVSLFTSPIAALSGRVSLFYFVFEPVLLGSLMVTAGGRVFKVALLMLYLVRVFFYFYVNSYYFYW</sequence>
<organism evidence="2 3">
    <name type="scientific">Flavobacterium quisquiliarum</name>
    <dbReference type="NCBI Taxonomy" id="1834436"/>
    <lineage>
        <taxon>Bacteria</taxon>
        <taxon>Pseudomonadati</taxon>
        <taxon>Bacteroidota</taxon>
        <taxon>Flavobacteriia</taxon>
        <taxon>Flavobacteriales</taxon>
        <taxon>Flavobacteriaceae</taxon>
        <taxon>Flavobacterium</taxon>
    </lineage>
</organism>
<keyword evidence="1" id="KW-0812">Transmembrane</keyword>